<name>A0ABN9Z5S1_PIPNA</name>
<dbReference type="EMBL" id="OY882867">
    <property type="protein sequence ID" value="CAK6433665.1"/>
    <property type="molecule type" value="Genomic_DNA"/>
</dbReference>
<evidence type="ECO:0000313" key="1">
    <source>
        <dbReference type="EMBL" id="CAK6433665.1"/>
    </source>
</evidence>
<sequence length="100" mass="10958">MAWECGRGSSTLAFTLQEVIGFESNGRTHQGQDKQGKHNLSKDEVFPNTSLSLNTDSGFIPWSIKRPLTVVPKRPLGPHLSLGSPWIVCVALALSSLWPE</sequence>
<reference evidence="1" key="1">
    <citation type="submission" date="2023-12" db="EMBL/GenBank/DDBJ databases">
        <authorList>
            <person name="Brown T."/>
        </authorList>
    </citation>
    <scope>NUCLEOTIDE SEQUENCE</scope>
</reference>
<gene>
    <name evidence="1" type="ORF">MPIPNATIZW_LOCUS1971</name>
</gene>
<evidence type="ECO:0000313" key="2">
    <source>
        <dbReference type="Proteomes" id="UP001314169"/>
    </source>
</evidence>
<keyword evidence="2" id="KW-1185">Reference proteome</keyword>
<protein>
    <submittedName>
        <fullName evidence="1">Uncharacterized protein</fullName>
    </submittedName>
</protein>
<proteinExistence type="predicted"/>
<accession>A0ABN9Z5S1</accession>
<organism evidence="1 2">
    <name type="scientific">Pipistrellus nathusii</name>
    <name type="common">Nathusius' pipistrelle</name>
    <dbReference type="NCBI Taxonomy" id="59473"/>
    <lineage>
        <taxon>Eukaryota</taxon>
        <taxon>Metazoa</taxon>
        <taxon>Chordata</taxon>
        <taxon>Craniata</taxon>
        <taxon>Vertebrata</taxon>
        <taxon>Euteleostomi</taxon>
        <taxon>Mammalia</taxon>
        <taxon>Eutheria</taxon>
        <taxon>Laurasiatheria</taxon>
        <taxon>Chiroptera</taxon>
        <taxon>Yangochiroptera</taxon>
        <taxon>Vespertilionidae</taxon>
        <taxon>Pipistrellus</taxon>
    </lineage>
</organism>
<dbReference type="Proteomes" id="UP001314169">
    <property type="component" value="Chromosome 10"/>
</dbReference>